<organism evidence="7 8">
    <name type="scientific">Bradyrhizobium guangdongense</name>
    <dbReference type="NCBI Taxonomy" id="1325090"/>
    <lineage>
        <taxon>Bacteria</taxon>
        <taxon>Pseudomonadati</taxon>
        <taxon>Pseudomonadota</taxon>
        <taxon>Alphaproteobacteria</taxon>
        <taxon>Hyphomicrobiales</taxon>
        <taxon>Nitrobacteraceae</taxon>
        <taxon>Bradyrhizobium</taxon>
    </lineage>
</organism>
<evidence type="ECO:0000256" key="1">
    <source>
        <dbReference type="ARBA" id="ARBA00022722"/>
    </source>
</evidence>
<evidence type="ECO:0000256" key="2">
    <source>
        <dbReference type="ARBA" id="ARBA00022759"/>
    </source>
</evidence>
<evidence type="ECO:0000256" key="6">
    <source>
        <dbReference type="ARBA" id="ARBA00029466"/>
    </source>
</evidence>
<dbReference type="GO" id="GO:0004519">
    <property type="term" value="F:endonuclease activity"/>
    <property type="evidence" value="ECO:0007669"/>
    <property type="project" value="UniProtKB-KW"/>
</dbReference>
<evidence type="ECO:0000256" key="3">
    <source>
        <dbReference type="ARBA" id="ARBA00022763"/>
    </source>
</evidence>
<gene>
    <name evidence="7" type="ORF">XH86_02215</name>
</gene>
<keyword evidence="5" id="KW-0234">DNA repair</keyword>
<keyword evidence="8" id="KW-1185">Reference proteome</keyword>
<dbReference type="EMBL" id="CP030057">
    <property type="protein sequence ID" value="QOZ63529.1"/>
    <property type="molecule type" value="Genomic_DNA"/>
</dbReference>
<evidence type="ECO:0000256" key="5">
    <source>
        <dbReference type="ARBA" id="ARBA00023204"/>
    </source>
</evidence>
<keyword evidence="4" id="KW-0378">Hydrolase</keyword>
<dbReference type="NCBIfam" id="TIGR00632">
    <property type="entry name" value="vsr"/>
    <property type="match status" value="1"/>
</dbReference>
<evidence type="ECO:0000313" key="8">
    <source>
        <dbReference type="Proteomes" id="UP000593880"/>
    </source>
</evidence>
<reference evidence="7 8" key="1">
    <citation type="submission" date="2018-06" db="EMBL/GenBank/DDBJ databases">
        <title>Comparative genomics of rhizobia nodulating Arachis hypogaea in China.</title>
        <authorList>
            <person name="Li Y."/>
        </authorList>
    </citation>
    <scope>NUCLEOTIDE SEQUENCE [LARGE SCALE GENOMIC DNA]</scope>
    <source>
        <strain evidence="7 8">CCBAU 51658</strain>
    </source>
</reference>
<keyword evidence="1" id="KW-0540">Nuclease</keyword>
<keyword evidence="2 7" id="KW-0255">Endonuclease</keyword>
<dbReference type="InterPro" id="IPR011335">
    <property type="entry name" value="Restrct_endonuc-II-like"/>
</dbReference>
<comment type="similarity">
    <text evidence="6">Belongs to the Vsr family.</text>
</comment>
<dbReference type="InterPro" id="IPR004603">
    <property type="entry name" value="DNA_mismatch_endonuc_vsr"/>
</dbReference>
<dbReference type="Pfam" id="PF03852">
    <property type="entry name" value="Vsr"/>
    <property type="match status" value="1"/>
</dbReference>
<sequence>MTREQRSRNMSSVRNRNTAPELLARKAAHRLGLRFRLHRSDLPGSPDFVLPKHAVAVFVHGCFWHGHGCCRSKLPQSNVEFWTSKVGKNRVRDRKARRALAKLGWRVVTLWQCELSNADAAEVLVAKKVLGIRLGKASAMRSRRRSAAGLRRKRK</sequence>
<dbReference type="Gene3D" id="3.40.960.10">
    <property type="entry name" value="VSR Endonuclease"/>
    <property type="match status" value="1"/>
</dbReference>
<evidence type="ECO:0000256" key="4">
    <source>
        <dbReference type="ARBA" id="ARBA00022801"/>
    </source>
</evidence>
<protein>
    <submittedName>
        <fullName evidence="7">Very short patch repair endonuclease</fullName>
    </submittedName>
</protein>
<dbReference type="SUPFAM" id="SSF52980">
    <property type="entry name" value="Restriction endonuclease-like"/>
    <property type="match status" value="1"/>
</dbReference>
<keyword evidence="3" id="KW-0227">DNA damage</keyword>
<accession>A0ABX6US23</accession>
<dbReference type="Proteomes" id="UP000593880">
    <property type="component" value="Chromosome"/>
</dbReference>
<name>A0ABX6US23_9BRAD</name>
<proteinExistence type="inferred from homology"/>
<evidence type="ECO:0000313" key="7">
    <source>
        <dbReference type="EMBL" id="QOZ63529.1"/>
    </source>
</evidence>
<dbReference type="CDD" id="cd00221">
    <property type="entry name" value="Vsr"/>
    <property type="match status" value="1"/>
</dbReference>